<evidence type="ECO:0000256" key="7">
    <source>
        <dbReference type="ARBA" id="ARBA00023180"/>
    </source>
</evidence>
<evidence type="ECO:0000256" key="5">
    <source>
        <dbReference type="ARBA" id="ARBA00022989"/>
    </source>
</evidence>
<evidence type="ECO:0000256" key="10">
    <source>
        <dbReference type="SAM" id="SignalP"/>
    </source>
</evidence>
<name>A0A9F2NIE5_PYTBI</name>
<gene>
    <name evidence="12" type="primary">CD34</name>
</gene>
<keyword evidence="3 10" id="KW-0732">Signal</keyword>
<protein>
    <submittedName>
        <fullName evidence="12">Hematopoietic progenitor cell antigen CD34</fullName>
    </submittedName>
</protein>
<dbReference type="GO" id="GO:0007160">
    <property type="term" value="P:cell-matrix adhesion"/>
    <property type="evidence" value="ECO:0007669"/>
    <property type="project" value="TreeGrafter"/>
</dbReference>
<dbReference type="GO" id="GO:0005886">
    <property type="term" value="C:plasma membrane"/>
    <property type="evidence" value="ECO:0007669"/>
    <property type="project" value="UniProtKB-ARBA"/>
</dbReference>
<dbReference type="PRINTS" id="PR01700">
    <property type="entry name" value="CD34ANTIGEN"/>
</dbReference>
<evidence type="ECO:0000256" key="1">
    <source>
        <dbReference type="ARBA" id="ARBA00004479"/>
    </source>
</evidence>
<feature type="transmembrane region" description="Helical" evidence="9">
    <location>
        <begin position="266"/>
        <end position="287"/>
    </location>
</feature>
<dbReference type="Pfam" id="PF06365">
    <property type="entry name" value="CD34_antigen"/>
    <property type="match status" value="1"/>
</dbReference>
<keyword evidence="11" id="KW-1185">Reference proteome</keyword>
<evidence type="ECO:0000313" key="12">
    <source>
        <dbReference type="RefSeq" id="XP_007427547.1"/>
    </source>
</evidence>
<dbReference type="InterPro" id="IPR008083">
    <property type="entry name" value="CD34"/>
</dbReference>
<evidence type="ECO:0000256" key="8">
    <source>
        <dbReference type="SAM" id="MobiDB-lite"/>
    </source>
</evidence>
<feature type="chain" id="PRO_5039921500" evidence="10">
    <location>
        <begin position="33"/>
        <end position="362"/>
    </location>
</feature>
<evidence type="ECO:0000256" key="9">
    <source>
        <dbReference type="SAM" id="Phobius"/>
    </source>
</evidence>
<feature type="compositionally biased region" description="Polar residues" evidence="8">
    <location>
        <begin position="340"/>
        <end position="354"/>
    </location>
</feature>
<dbReference type="OMA" id="WSFKIMK"/>
<dbReference type="OrthoDB" id="8945512at2759"/>
<feature type="signal peptide" evidence="10">
    <location>
        <begin position="1"/>
        <end position="32"/>
    </location>
</feature>
<comment type="subcellular location">
    <subcellularLocation>
        <location evidence="1">Membrane</location>
        <topology evidence="1">Single-pass type I membrane protein</topology>
    </subcellularLocation>
</comment>
<dbReference type="CTD" id="947"/>
<dbReference type="AlphaFoldDB" id="A0A9F2NIE5"/>
<keyword evidence="6 9" id="KW-0472">Membrane</keyword>
<evidence type="ECO:0000313" key="11">
    <source>
        <dbReference type="Proteomes" id="UP000695026"/>
    </source>
</evidence>
<evidence type="ECO:0000256" key="6">
    <source>
        <dbReference type="ARBA" id="ARBA00023136"/>
    </source>
</evidence>
<organism evidence="11 12">
    <name type="scientific">Python bivittatus</name>
    <name type="common">Burmese python</name>
    <name type="synonym">Python molurus bivittatus</name>
    <dbReference type="NCBI Taxonomy" id="176946"/>
    <lineage>
        <taxon>Eukaryota</taxon>
        <taxon>Metazoa</taxon>
        <taxon>Chordata</taxon>
        <taxon>Craniata</taxon>
        <taxon>Vertebrata</taxon>
        <taxon>Euteleostomi</taxon>
        <taxon>Lepidosauria</taxon>
        <taxon>Squamata</taxon>
        <taxon>Bifurcata</taxon>
        <taxon>Unidentata</taxon>
        <taxon>Episquamata</taxon>
        <taxon>Toxicofera</taxon>
        <taxon>Serpentes</taxon>
        <taxon>Henophidia</taxon>
        <taxon>Pythonidae</taxon>
        <taxon>Python</taxon>
    </lineage>
</organism>
<dbReference type="PANTHER" id="PTHR16677:SF1">
    <property type="entry name" value="HEMATOPOIETIC PROGENITOR CELL ANTIGEN CD34"/>
    <property type="match status" value="1"/>
</dbReference>
<dbReference type="GeneID" id="103057902"/>
<dbReference type="InterPro" id="IPR013836">
    <property type="entry name" value="CD34/Podocalyxin"/>
</dbReference>
<dbReference type="Proteomes" id="UP000695026">
    <property type="component" value="Unplaced"/>
</dbReference>
<feature type="region of interest" description="Disordered" evidence="8">
    <location>
        <begin position="310"/>
        <end position="362"/>
    </location>
</feature>
<dbReference type="PANTHER" id="PTHR16677">
    <property type="entry name" value="HEMATOPOIETIC PROGENITOR CELL ANTIGEN CD34"/>
    <property type="match status" value="1"/>
</dbReference>
<dbReference type="KEGG" id="pbi:103057902"/>
<keyword evidence="7" id="KW-0325">Glycoprotein</keyword>
<keyword evidence="4" id="KW-0130">Cell adhesion</keyword>
<keyword evidence="5 9" id="KW-1133">Transmembrane helix</keyword>
<keyword evidence="2 9" id="KW-0812">Transmembrane</keyword>
<evidence type="ECO:0000256" key="4">
    <source>
        <dbReference type="ARBA" id="ARBA00022889"/>
    </source>
</evidence>
<evidence type="ECO:0000256" key="3">
    <source>
        <dbReference type="ARBA" id="ARBA00022729"/>
    </source>
</evidence>
<sequence>MMLVWSFKIMKKRQLLWATFCVLCLLENPVSGDESNSTSTSPTIATTEKLMTIITTTSPFNSTFPNSTTTSPEVTVRDTTTQNKMIFVQSTPTANLTSTDTTAESFTTKKWIPGNETTQNATSIPLLTSDHFKTTTYSTAFLSTAMTENGNVMLNITCVKIKKLTNTTEVICLELDEVHLCENFKTNKGEGLSKLLCEKTEMPCLIELAESDVNRHCMLLLAVNKKGAEALDGFLEPKQHSLTALGIKSYKREPIETHQAHSRKTLIALVTTGLLLAFLGLAGYYLMKRRSWSPMGERLGEDPYYIENDSHGNPVIPVASHEQSDLQNKPNLNGGARENGTGQPTSKNGHSTRPQVVADTEL</sequence>
<reference evidence="12" key="1">
    <citation type="submission" date="2025-08" db="UniProtKB">
        <authorList>
            <consortium name="RefSeq"/>
        </authorList>
    </citation>
    <scope>IDENTIFICATION</scope>
    <source>
        <tissue evidence="12">Liver</tissue>
    </source>
</reference>
<evidence type="ECO:0000256" key="2">
    <source>
        <dbReference type="ARBA" id="ARBA00022692"/>
    </source>
</evidence>
<dbReference type="RefSeq" id="XP_007427547.1">
    <property type="nucleotide sequence ID" value="XM_007427485.2"/>
</dbReference>
<proteinExistence type="predicted"/>
<accession>A0A9F2NIE5</accession>